<dbReference type="EMBL" id="CAJVPY010066790">
    <property type="protein sequence ID" value="CAG8825632.1"/>
    <property type="molecule type" value="Genomic_DNA"/>
</dbReference>
<dbReference type="OrthoDB" id="2439155at2759"/>
<protein>
    <submittedName>
        <fullName evidence="2">14809_t:CDS:1</fullName>
    </submittedName>
</protein>
<comment type="caution">
    <text evidence="2">The sequence shown here is derived from an EMBL/GenBank/DDBJ whole genome shotgun (WGS) entry which is preliminary data.</text>
</comment>
<evidence type="ECO:0000313" key="2">
    <source>
        <dbReference type="EMBL" id="CAG8825632.1"/>
    </source>
</evidence>
<sequence length="144" mass="16775">CVNSACVERLFSCMGWFHNKYRNHLKPKKVLQMSQLRAAMNYRNNLKVIENSIKKFQDNIQLSQPQSDNSKRLTDSTQNNQDYAAVVSDSEDEEIQEERNNNAMSVEEWNEIVSKWITMIDDDEHAGNIIDHPSINKDAKWNLS</sequence>
<feature type="non-terminal residue" evidence="2">
    <location>
        <position position="144"/>
    </location>
</feature>
<proteinExistence type="predicted"/>
<evidence type="ECO:0000256" key="1">
    <source>
        <dbReference type="SAM" id="MobiDB-lite"/>
    </source>
</evidence>
<feature type="non-terminal residue" evidence="2">
    <location>
        <position position="1"/>
    </location>
</feature>
<feature type="region of interest" description="Disordered" evidence="1">
    <location>
        <begin position="60"/>
        <end position="81"/>
    </location>
</feature>
<name>A0A9N9KGR4_9GLOM</name>
<dbReference type="Proteomes" id="UP000789405">
    <property type="component" value="Unassembled WGS sequence"/>
</dbReference>
<evidence type="ECO:0000313" key="3">
    <source>
        <dbReference type="Proteomes" id="UP000789405"/>
    </source>
</evidence>
<dbReference type="AlphaFoldDB" id="A0A9N9KGR4"/>
<keyword evidence="3" id="KW-1185">Reference proteome</keyword>
<organism evidence="2 3">
    <name type="scientific">Dentiscutata erythropus</name>
    <dbReference type="NCBI Taxonomy" id="1348616"/>
    <lineage>
        <taxon>Eukaryota</taxon>
        <taxon>Fungi</taxon>
        <taxon>Fungi incertae sedis</taxon>
        <taxon>Mucoromycota</taxon>
        <taxon>Glomeromycotina</taxon>
        <taxon>Glomeromycetes</taxon>
        <taxon>Diversisporales</taxon>
        <taxon>Gigasporaceae</taxon>
        <taxon>Dentiscutata</taxon>
    </lineage>
</organism>
<accession>A0A9N9KGR4</accession>
<reference evidence="2" key="1">
    <citation type="submission" date="2021-06" db="EMBL/GenBank/DDBJ databases">
        <authorList>
            <person name="Kallberg Y."/>
            <person name="Tangrot J."/>
            <person name="Rosling A."/>
        </authorList>
    </citation>
    <scope>NUCLEOTIDE SEQUENCE</scope>
    <source>
        <strain evidence="2">MA453B</strain>
    </source>
</reference>
<gene>
    <name evidence="2" type="ORF">DERYTH_LOCUS27938</name>
</gene>